<evidence type="ECO:0000256" key="15">
    <source>
        <dbReference type="SAM" id="MobiDB-lite"/>
    </source>
</evidence>
<sequence>MVDPHPSQLADPPPHRGGGPASGQPNSRLSGPRDYLQLLKPRVMSLSIFTAFAGMIAAPGEVTNWPLALISLLAIALGAGASGALNMWWDADIDAVMQRTKDRPIPRGAVPRDEALIFGGLLSLLAVWLLALSGTYLAAALLAGTILFYVLVYSMILKRRTPQNIVIGGAAGALPPVVGWAAITGDAPLAAWVLFSIIFVWTPPHFWALALVKQDDYRAAAIPMMPNVRGDAHTRRLILWYSVLLAPLGVLPVAFEMAGWLYGSVAVLGGVVFVALAVNIQRDERAKPAWRLFGFSIFYLFALFLALIIEGGGATNV</sequence>
<gene>
    <name evidence="14" type="primary">ctaB</name>
    <name evidence="16" type="ordered locus">PB2503_03162</name>
</gene>
<keyword evidence="5 14" id="KW-0808">Transferase</keyword>
<dbReference type="PANTHER" id="PTHR43448">
    <property type="entry name" value="PROTOHEME IX FARNESYLTRANSFERASE, MITOCHONDRIAL"/>
    <property type="match status" value="1"/>
</dbReference>
<dbReference type="InterPro" id="IPR006369">
    <property type="entry name" value="Protohaem_IX_farnesylTrfase"/>
</dbReference>
<dbReference type="InterPro" id="IPR030470">
    <property type="entry name" value="UbiA_prenylTrfase_CS"/>
</dbReference>
<dbReference type="InterPro" id="IPR000537">
    <property type="entry name" value="UbiA_prenyltransferase"/>
</dbReference>
<feature type="transmembrane region" description="Helical" evidence="14">
    <location>
        <begin position="66"/>
        <end position="89"/>
    </location>
</feature>
<dbReference type="HAMAP" id="MF_00154">
    <property type="entry name" value="CyoE_CtaB"/>
    <property type="match status" value="1"/>
</dbReference>
<evidence type="ECO:0000256" key="2">
    <source>
        <dbReference type="ARBA" id="ARBA00004919"/>
    </source>
</evidence>
<comment type="function">
    <text evidence="14">Converts heme B (protoheme IX) to heme O by substitution of the vinyl group on carbon 2 of heme B porphyrin ring with a hydroxyethyl farnesyl side group.</text>
</comment>
<organism evidence="16 17">
    <name type="scientific">Parvularcula bermudensis (strain ATCC BAA-594 / HTCC2503 / KCTC 12087)</name>
    <dbReference type="NCBI Taxonomy" id="314260"/>
    <lineage>
        <taxon>Bacteria</taxon>
        <taxon>Pseudomonadati</taxon>
        <taxon>Pseudomonadota</taxon>
        <taxon>Alphaproteobacteria</taxon>
        <taxon>Parvularculales</taxon>
        <taxon>Parvularculaceae</taxon>
        <taxon>Parvularcula</taxon>
    </lineage>
</organism>
<feature type="transmembrane region" description="Helical" evidence="14">
    <location>
        <begin position="164"/>
        <end position="183"/>
    </location>
</feature>
<evidence type="ECO:0000256" key="5">
    <source>
        <dbReference type="ARBA" id="ARBA00022679"/>
    </source>
</evidence>
<keyword evidence="17" id="KW-1185">Reference proteome</keyword>
<dbReference type="eggNOG" id="COG0109">
    <property type="taxonomic scope" value="Bacteria"/>
</dbReference>
<dbReference type="PANTHER" id="PTHR43448:SF7">
    <property type="entry name" value="4-HYDROXYBENZOATE SOLANESYLTRANSFERASE"/>
    <property type="match status" value="1"/>
</dbReference>
<proteinExistence type="inferred from homology"/>
<dbReference type="Proteomes" id="UP000001302">
    <property type="component" value="Chromosome"/>
</dbReference>
<dbReference type="CDD" id="cd13957">
    <property type="entry name" value="PT_UbiA_Cox10"/>
    <property type="match status" value="1"/>
</dbReference>
<dbReference type="GO" id="GO:0005886">
    <property type="term" value="C:plasma membrane"/>
    <property type="evidence" value="ECO:0007669"/>
    <property type="project" value="UniProtKB-SubCell"/>
</dbReference>
<keyword evidence="6 14" id="KW-0812">Transmembrane</keyword>
<dbReference type="EMBL" id="CP002156">
    <property type="protein sequence ID" value="ADM08709.1"/>
    <property type="molecule type" value="Genomic_DNA"/>
</dbReference>
<comment type="subcellular location">
    <subcellularLocation>
        <location evidence="14">Cell inner membrane</location>
        <topology evidence="14">Multi-pass membrane protein</topology>
    </subcellularLocation>
    <subcellularLocation>
        <location evidence="1">Cell membrane</location>
        <topology evidence="1">Multi-pass membrane protein</topology>
    </subcellularLocation>
</comment>
<feature type="transmembrane region" description="Helical" evidence="14">
    <location>
        <begin position="136"/>
        <end position="157"/>
    </location>
</feature>
<keyword evidence="7 14" id="KW-1133">Transmembrane helix</keyword>
<protein>
    <recommendedName>
        <fullName evidence="11 14">Protoheme IX farnesyltransferase</fullName>
        <ecNumber evidence="3 14">2.5.1.141</ecNumber>
    </recommendedName>
    <alternativeName>
        <fullName evidence="12 14">Heme B farnesyltransferase</fullName>
    </alternativeName>
    <alternativeName>
        <fullName evidence="10 14">Heme O synthase</fullName>
    </alternativeName>
</protein>
<keyword evidence="9 14" id="KW-0472">Membrane</keyword>
<feature type="transmembrane region" description="Helical" evidence="14">
    <location>
        <begin position="261"/>
        <end position="280"/>
    </location>
</feature>
<dbReference type="UniPathway" id="UPA00834">
    <property type="reaction ID" value="UER00712"/>
</dbReference>
<comment type="pathway">
    <text evidence="2 14">Porphyrin-containing compound metabolism; heme O biosynthesis; heme O from protoheme: step 1/1.</text>
</comment>
<dbReference type="KEGG" id="pbr:PB2503_03162"/>
<comment type="similarity">
    <text evidence="14">Belongs to the UbiA prenyltransferase family. Protoheme IX farnesyltransferase subfamily.</text>
</comment>
<reference evidence="17" key="1">
    <citation type="submission" date="2010-08" db="EMBL/GenBank/DDBJ databases">
        <title>Genome sequence of Parvularcula bermudensis HTCC2503.</title>
        <authorList>
            <person name="Kang D.-M."/>
            <person name="Oh H.-M."/>
            <person name="Cho J.-C."/>
        </authorList>
    </citation>
    <scope>NUCLEOTIDE SEQUENCE [LARGE SCALE GENOMIC DNA]</scope>
    <source>
        <strain evidence="17">ATCC BAA-594 / HTCC2503 / KCTC 12087</strain>
    </source>
</reference>
<evidence type="ECO:0000256" key="9">
    <source>
        <dbReference type="ARBA" id="ARBA00023136"/>
    </source>
</evidence>
<evidence type="ECO:0000256" key="12">
    <source>
        <dbReference type="ARBA" id="ARBA00042475"/>
    </source>
</evidence>
<comment type="miscellaneous">
    <text evidence="14">Carbon 2 of the heme B porphyrin ring is defined according to the Fischer nomenclature.</text>
</comment>
<dbReference type="PROSITE" id="PS00943">
    <property type="entry name" value="UBIA"/>
    <property type="match status" value="1"/>
</dbReference>
<dbReference type="NCBIfam" id="NF003349">
    <property type="entry name" value="PRK04375.1-2"/>
    <property type="match status" value="1"/>
</dbReference>
<dbReference type="NCBIfam" id="TIGR01473">
    <property type="entry name" value="cyoE_ctaB"/>
    <property type="match status" value="1"/>
</dbReference>
<evidence type="ECO:0000256" key="8">
    <source>
        <dbReference type="ARBA" id="ARBA00023133"/>
    </source>
</evidence>
<feature type="transmembrane region" description="Helical" evidence="14">
    <location>
        <begin position="237"/>
        <end position="255"/>
    </location>
</feature>
<dbReference type="Pfam" id="PF01040">
    <property type="entry name" value="UbiA"/>
    <property type="match status" value="1"/>
</dbReference>
<evidence type="ECO:0000256" key="1">
    <source>
        <dbReference type="ARBA" id="ARBA00004651"/>
    </source>
</evidence>
<dbReference type="AlphaFoldDB" id="E0TD50"/>
<keyword evidence="4 14" id="KW-1003">Cell membrane</keyword>
<evidence type="ECO:0000256" key="11">
    <source>
        <dbReference type="ARBA" id="ARBA00040810"/>
    </source>
</evidence>
<evidence type="ECO:0000313" key="17">
    <source>
        <dbReference type="Proteomes" id="UP000001302"/>
    </source>
</evidence>
<evidence type="ECO:0000256" key="6">
    <source>
        <dbReference type="ARBA" id="ARBA00022692"/>
    </source>
</evidence>
<feature type="transmembrane region" description="Helical" evidence="14">
    <location>
        <begin position="110"/>
        <end position="130"/>
    </location>
</feature>
<feature type="transmembrane region" description="Helical" evidence="14">
    <location>
        <begin position="292"/>
        <end position="309"/>
    </location>
</feature>
<dbReference type="GO" id="GO:0048034">
    <property type="term" value="P:heme O biosynthetic process"/>
    <property type="evidence" value="ECO:0007669"/>
    <property type="project" value="UniProtKB-UniRule"/>
</dbReference>
<comment type="catalytic activity">
    <reaction evidence="13 14">
        <text>heme b + (2E,6E)-farnesyl diphosphate + H2O = Fe(II)-heme o + diphosphate</text>
        <dbReference type="Rhea" id="RHEA:28070"/>
        <dbReference type="ChEBI" id="CHEBI:15377"/>
        <dbReference type="ChEBI" id="CHEBI:33019"/>
        <dbReference type="ChEBI" id="CHEBI:60344"/>
        <dbReference type="ChEBI" id="CHEBI:60530"/>
        <dbReference type="ChEBI" id="CHEBI:175763"/>
        <dbReference type="EC" id="2.5.1.141"/>
    </reaction>
</comment>
<dbReference type="Gene3D" id="1.10.357.140">
    <property type="entry name" value="UbiA prenyltransferase"/>
    <property type="match status" value="1"/>
</dbReference>
<keyword evidence="8 14" id="KW-0350">Heme biosynthesis</keyword>
<name>E0TD50_PARBH</name>
<evidence type="ECO:0000256" key="13">
    <source>
        <dbReference type="ARBA" id="ARBA00047690"/>
    </source>
</evidence>
<dbReference type="EC" id="2.5.1.141" evidence="3 14"/>
<accession>E0TD50</accession>
<keyword evidence="14" id="KW-0997">Cell inner membrane</keyword>
<feature type="transmembrane region" description="Helical" evidence="14">
    <location>
        <begin position="189"/>
        <end position="212"/>
    </location>
</feature>
<dbReference type="STRING" id="314260.PB2503_03162"/>
<reference evidence="16 17" key="2">
    <citation type="journal article" date="2011" name="J. Bacteriol.">
        <title>Complete genome sequence of strain HTCC2503T of Parvularcula bermudensis, the type species of the order "Parvularculales" in the class Alphaproteobacteria.</title>
        <authorList>
            <person name="Oh H.M."/>
            <person name="Kang I."/>
            <person name="Vergin K.L."/>
            <person name="Kang D."/>
            <person name="Rhee K.H."/>
            <person name="Giovannoni S.J."/>
            <person name="Cho J.C."/>
        </authorList>
    </citation>
    <scope>NUCLEOTIDE SEQUENCE [LARGE SCALE GENOMIC DNA]</scope>
    <source>
        <strain evidence="17">ATCC BAA-594 / HTCC2503 / KCTC 12087</strain>
    </source>
</reference>
<evidence type="ECO:0000256" key="7">
    <source>
        <dbReference type="ARBA" id="ARBA00022989"/>
    </source>
</evidence>
<evidence type="ECO:0000256" key="3">
    <source>
        <dbReference type="ARBA" id="ARBA00012292"/>
    </source>
</evidence>
<dbReference type="GO" id="GO:0008495">
    <property type="term" value="F:protoheme IX farnesyltransferase activity"/>
    <property type="evidence" value="ECO:0007669"/>
    <property type="project" value="UniProtKB-UniRule"/>
</dbReference>
<evidence type="ECO:0000256" key="4">
    <source>
        <dbReference type="ARBA" id="ARBA00022475"/>
    </source>
</evidence>
<evidence type="ECO:0000256" key="10">
    <source>
        <dbReference type="ARBA" id="ARBA00030253"/>
    </source>
</evidence>
<dbReference type="InterPro" id="IPR044878">
    <property type="entry name" value="UbiA_sf"/>
</dbReference>
<feature type="region of interest" description="Disordered" evidence="15">
    <location>
        <begin position="1"/>
        <end position="30"/>
    </location>
</feature>
<evidence type="ECO:0000313" key="16">
    <source>
        <dbReference type="EMBL" id="ADM08709.1"/>
    </source>
</evidence>
<evidence type="ECO:0000256" key="14">
    <source>
        <dbReference type="HAMAP-Rule" id="MF_00154"/>
    </source>
</evidence>
<feature type="transmembrane region" description="Helical" evidence="14">
    <location>
        <begin position="43"/>
        <end position="60"/>
    </location>
</feature>
<dbReference type="HOGENOM" id="CLU_029631_0_2_5"/>